<organism evidence="1 2">
    <name type="scientific">Clavelina lepadiformis</name>
    <name type="common">Light-bulb sea squirt</name>
    <name type="synonym">Ascidia lepadiformis</name>
    <dbReference type="NCBI Taxonomy" id="159417"/>
    <lineage>
        <taxon>Eukaryota</taxon>
        <taxon>Metazoa</taxon>
        <taxon>Chordata</taxon>
        <taxon>Tunicata</taxon>
        <taxon>Ascidiacea</taxon>
        <taxon>Aplousobranchia</taxon>
        <taxon>Clavelinidae</taxon>
        <taxon>Clavelina</taxon>
    </lineage>
</organism>
<gene>
    <name evidence="1" type="ORF">CVLEPA_LOCUS16713</name>
</gene>
<protein>
    <submittedName>
        <fullName evidence="1">Uncharacterized protein</fullName>
    </submittedName>
</protein>
<name>A0ABP0G266_CLALP</name>
<keyword evidence="2" id="KW-1185">Reference proteome</keyword>
<evidence type="ECO:0000313" key="2">
    <source>
        <dbReference type="Proteomes" id="UP001642483"/>
    </source>
</evidence>
<proteinExistence type="predicted"/>
<accession>A0ABP0G266</accession>
<dbReference type="EMBL" id="CAWYQH010000100">
    <property type="protein sequence ID" value="CAK8685600.1"/>
    <property type="molecule type" value="Genomic_DNA"/>
</dbReference>
<dbReference type="Proteomes" id="UP001642483">
    <property type="component" value="Unassembled WGS sequence"/>
</dbReference>
<reference evidence="1 2" key="1">
    <citation type="submission" date="2024-02" db="EMBL/GenBank/DDBJ databases">
        <authorList>
            <person name="Daric V."/>
            <person name="Darras S."/>
        </authorList>
    </citation>
    <scope>NUCLEOTIDE SEQUENCE [LARGE SCALE GENOMIC DNA]</scope>
</reference>
<evidence type="ECO:0000313" key="1">
    <source>
        <dbReference type="EMBL" id="CAK8685600.1"/>
    </source>
</evidence>
<comment type="caution">
    <text evidence="1">The sequence shown here is derived from an EMBL/GenBank/DDBJ whole genome shotgun (WGS) entry which is preliminary data.</text>
</comment>
<sequence>MDSGFSGWRPVITTFAGNMSTTFKELSGFTENIEVEWTLFKSAVLPVSAGGNGSVWQSNSDQRTLWWIQGIKEAIREKKAAYNA</sequence>